<dbReference type="PANTHER" id="PTHR31234:SF72">
    <property type="entry name" value="NDR1_HIN1-LIKE PROTEIN 6"/>
    <property type="match status" value="1"/>
</dbReference>
<evidence type="ECO:0000256" key="1">
    <source>
        <dbReference type="ARBA" id="ARBA00004167"/>
    </source>
</evidence>
<organism evidence="7 8">
    <name type="scientific">Buddleja alternifolia</name>
    <dbReference type="NCBI Taxonomy" id="168488"/>
    <lineage>
        <taxon>Eukaryota</taxon>
        <taxon>Viridiplantae</taxon>
        <taxon>Streptophyta</taxon>
        <taxon>Embryophyta</taxon>
        <taxon>Tracheophyta</taxon>
        <taxon>Spermatophyta</taxon>
        <taxon>Magnoliopsida</taxon>
        <taxon>eudicotyledons</taxon>
        <taxon>Gunneridae</taxon>
        <taxon>Pentapetalae</taxon>
        <taxon>asterids</taxon>
        <taxon>lamiids</taxon>
        <taxon>Lamiales</taxon>
        <taxon>Scrophulariaceae</taxon>
        <taxon>Buddlejeae</taxon>
        <taxon>Buddleja</taxon>
    </lineage>
</organism>
<dbReference type="AlphaFoldDB" id="A0AAV6XV38"/>
<comment type="caution">
    <text evidence="7">The sequence shown here is derived from an EMBL/GenBank/DDBJ whole genome shotgun (WGS) entry which is preliminary data.</text>
</comment>
<keyword evidence="2 5" id="KW-0812">Transmembrane</keyword>
<dbReference type="SUPFAM" id="SSF117070">
    <property type="entry name" value="LEA14-like"/>
    <property type="match status" value="1"/>
</dbReference>
<protein>
    <recommendedName>
        <fullName evidence="6">Late embryogenesis abundant protein LEA-2 subgroup domain-containing protein</fullName>
    </recommendedName>
</protein>
<evidence type="ECO:0000256" key="2">
    <source>
        <dbReference type="ARBA" id="ARBA00022692"/>
    </source>
</evidence>
<evidence type="ECO:0000256" key="3">
    <source>
        <dbReference type="ARBA" id="ARBA00022989"/>
    </source>
</evidence>
<feature type="transmembrane region" description="Helical" evidence="5">
    <location>
        <begin position="46"/>
        <end position="72"/>
    </location>
</feature>
<dbReference type="Pfam" id="PF03168">
    <property type="entry name" value="LEA_2"/>
    <property type="match status" value="1"/>
</dbReference>
<name>A0AAV6XV38_9LAMI</name>
<sequence length="235" mass="26373">MTTAIPTQYVMLQGGGVQPTTAPYRRSIPQYNSNYQKRSSTSGKCCFRWVCCFCCCLFIIILTLAIVAFYFYTMYHPKMPTYNIEDLQVKAFDFQPDFSLDTEFVVSVKADNPNSKIGFIYGKDSSIVVTYSDNNICEGKLPNFHQGHKNTTIMNIDLKGKSAFGSGLQEALAESRKNQRIPLVVSVKVPINVVIAGIPLRQFKVFVNCSLVVDNLAPNKKIGIISRNTTFDFKL</sequence>
<dbReference type="GO" id="GO:0005886">
    <property type="term" value="C:plasma membrane"/>
    <property type="evidence" value="ECO:0007669"/>
    <property type="project" value="TreeGrafter"/>
</dbReference>
<dbReference type="InterPro" id="IPR004864">
    <property type="entry name" value="LEA_2"/>
</dbReference>
<gene>
    <name evidence="7" type="ORF">BUALT_Bualt03G0195500</name>
</gene>
<comment type="subcellular location">
    <subcellularLocation>
        <location evidence="1">Membrane</location>
        <topology evidence="1">Single-pass membrane protein</topology>
    </subcellularLocation>
</comment>
<keyword evidence="3 5" id="KW-1133">Transmembrane helix</keyword>
<reference evidence="7" key="1">
    <citation type="submission" date="2019-10" db="EMBL/GenBank/DDBJ databases">
        <authorList>
            <person name="Zhang R."/>
            <person name="Pan Y."/>
            <person name="Wang J."/>
            <person name="Ma R."/>
            <person name="Yu S."/>
        </authorList>
    </citation>
    <scope>NUCLEOTIDE SEQUENCE</scope>
    <source>
        <strain evidence="7">LA-IB0</strain>
        <tissue evidence="7">Leaf</tissue>
    </source>
</reference>
<keyword evidence="8" id="KW-1185">Reference proteome</keyword>
<proteinExistence type="predicted"/>
<evidence type="ECO:0000313" key="8">
    <source>
        <dbReference type="Proteomes" id="UP000826271"/>
    </source>
</evidence>
<dbReference type="EMBL" id="WHWC01000003">
    <property type="protein sequence ID" value="KAG8386886.1"/>
    <property type="molecule type" value="Genomic_DNA"/>
</dbReference>
<evidence type="ECO:0000313" key="7">
    <source>
        <dbReference type="EMBL" id="KAG8386886.1"/>
    </source>
</evidence>
<keyword evidence="4 5" id="KW-0472">Membrane</keyword>
<accession>A0AAV6XV38</accession>
<dbReference type="GO" id="GO:0098542">
    <property type="term" value="P:defense response to other organism"/>
    <property type="evidence" value="ECO:0007669"/>
    <property type="project" value="InterPro"/>
</dbReference>
<evidence type="ECO:0000259" key="6">
    <source>
        <dbReference type="Pfam" id="PF03168"/>
    </source>
</evidence>
<feature type="domain" description="Late embryogenesis abundant protein LEA-2 subgroup" evidence="6">
    <location>
        <begin position="108"/>
        <end position="191"/>
    </location>
</feature>
<evidence type="ECO:0000256" key="5">
    <source>
        <dbReference type="SAM" id="Phobius"/>
    </source>
</evidence>
<dbReference type="PANTHER" id="PTHR31234">
    <property type="entry name" value="LATE EMBRYOGENESIS ABUNDANT (LEA) HYDROXYPROLINE-RICH GLYCOPROTEIN FAMILY"/>
    <property type="match status" value="1"/>
</dbReference>
<dbReference type="Proteomes" id="UP000826271">
    <property type="component" value="Unassembled WGS sequence"/>
</dbReference>
<evidence type="ECO:0000256" key="4">
    <source>
        <dbReference type="ARBA" id="ARBA00023136"/>
    </source>
</evidence>
<dbReference type="InterPro" id="IPR044839">
    <property type="entry name" value="NDR1-like"/>
</dbReference>